<dbReference type="AlphaFoldDB" id="A0A5S5D3H9"/>
<dbReference type="EMBL" id="VNHW01000002">
    <property type="protein sequence ID" value="TYP89944.1"/>
    <property type="molecule type" value="Genomic_DNA"/>
</dbReference>
<evidence type="ECO:0000313" key="5">
    <source>
        <dbReference type="Proteomes" id="UP000322499"/>
    </source>
</evidence>
<dbReference type="PANTHER" id="PTHR11851:SF224">
    <property type="entry name" value="PROCESSING PROTEASE"/>
    <property type="match status" value="1"/>
</dbReference>
<protein>
    <submittedName>
        <fullName evidence="4">Putative Zn-dependent peptidase</fullName>
    </submittedName>
</protein>
<evidence type="ECO:0000313" key="4">
    <source>
        <dbReference type="EMBL" id="TYP89944.1"/>
    </source>
</evidence>
<sequence>MTAVQEPTLIPPLGEPRPHPTPVAAETTLPNGLRVVVVPRPGVPLVELRLRVPFAASNARNAGVHAARGAVLSGAVLLGTQRHDQTDIAQLLQGHGAELSVSTDADRLVFGTTLLPGGLGPVLELLAELLTGASYPAGQVDGERDRLAERIAIARSQPGMIARSALAARRFGAHPYAIGLPDADLVSAVRAPALRRLHRERVVPAGSILVLVGDLDPRAAADTVAAALEGWTATGKAVETPPVGEQRVPGIELVDRPGAVQSNLRLGGLAPSRTDPELPALRLAAMIFGGYFSSRLVENIRERRGYSYSPRSAVEHQRAASSFLVEADVATEVTGPALLETLYELGRMSLTPVTEAELDAARRYILGSMALSTSTHAGLASTLSALLGVGLPADWLTTHQRDLTEVTVEQVQAAAARYLAPEALTAVVVGDAGRVAAELGTLAPVTVSGGGDPA</sequence>
<feature type="compositionally biased region" description="Pro residues" evidence="1">
    <location>
        <begin position="9"/>
        <end position="21"/>
    </location>
</feature>
<dbReference type="InterPro" id="IPR050361">
    <property type="entry name" value="MPP/UQCRC_Complex"/>
</dbReference>
<dbReference type="InterPro" id="IPR011249">
    <property type="entry name" value="Metalloenz_LuxS/M16"/>
</dbReference>
<dbReference type="SUPFAM" id="SSF63411">
    <property type="entry name" value="LuxS/MPP-like metallohydrolase"/>
    <property type="match status" value="2"/>
</dbReference>
<accession>A0A5S5D3H9</accession>
<dbReference type="Pfam" id="PF05193">
    <property type="entry name" value="Peptidase_M16_C"/>
    <property type="match status" value="1"/>
</dbReference>
<proteinExistence type="predicted"/>
<evidence type="ECO:0000259" key="2">
    <source>
        <dbReference type="Pfam" id="PF00675"/>
    </source>
</evidence>
<reference evidence="4 5" key="1">
    <citation type="submission" date="2019-07" db="EMBL/GenBank/DDBJ databases">
        <title>Genomic Encyclopedia of Archaeal and Bacterial Type Strains, Phase II (KMG-II): from individual species to whole genera.</title>
        <authorList>
            <person name="Goeker M."/>
        </authorList>
    </citation>
    <scope>NUCLEOTIDE SEQUENCE [LARGE SCALE GENOMIC DNA]</scope>
    <source>
        <strain evidence="4 5">DSM 46842</strain>
    </source>
</reference>
<dbReference type="GO" id="GO:0046872">
    <property type="term" value="F:metal ion binding"/>
    <property type="evidence" value="ECO:0007669"/>
    <property type="project" value="InterPro"/>
</dbReference>
<dbReference type="InterPro" id="IPR011765">
    <property type="entry name" value="Pept_M16_N"/>
</dbReference>
<evidence type="ECO:0000259" key="3">
    <source>
        <dbReference type="Pfam" id="PF05193"/>
    </source>
</evidence>
<comment type="caution">
    <text evidence="4">The sequence shown here is derived from an EMBL/GenBank/DDBJ whole genome shotgun (WGS) entry which is preliminary data.</text>
</comment>
<dbReference type="Pfam" id="PF00675">
    <property type="entry name" value="Peptidase_M16"/>
    <property type="match status" value="1"/>
</dbReference>
<dbReference type="PANTHER" id="PTHR11851">
    <property type="entry name" value="METALLOPROTEASE"/>
    <property type="match status" value="1"/>
</dbReference>
<dbReference type="InterPro" id="IPR007863">
    <property type="entry name" value="Peptidase_M16_C"/>
</dbReference>
<dbReference type="Proteomes" id="UP000322499">
    <property type="component" value="Unassembled WGS sequence"/>
</dbReference>
<feature type="domain" description="Peptidase M16 N-terminal" evidence="2">
    <location>
        <begin position="76"/>
        <end position="177"/>
    </location>
</feature>
<keyword evidence="5" id="KW-1185">Reference proteome</keyword>
<feature type="domain" description="Peptidase M16 C-terminal" evidence="3">
    <location>
        <begin position="192"/>
        <end position="363"/>
    </location>
</feature>
<dbReference type="Gene3D" id="3.30.830.10">
    <property type="entry name" value="Metalloenzyme, LuxS/M16 peptidase-like"/>
    <property type="match status" value="2"/>
</dbReference>
<feature type="region of interest" description="Disordered" evidence="1">
    <location>
        <begin position="1"/>
        <end position="26"/>
    </location>
</feature>
<evidence type="ECO:0000256" key="1">
    <source>
        <dbReference type="SAM" id="MobiDB-lite"/>
    </source>
</evidence>
<gene>
    <name evidence="4" type="ORF">BD833_102421</name>
</gene>
<name>A0A5S5D3H9_9ACTN</name>
<organism evidence="4 5">
    <name type="scientific">Blastococcus xanthinilyticus</name>
    <dbReference type="NCBI Taxonomy" id="1564164"/>
    <lineage>
        <taxon>Bacteria</taxon>
        <taxon>Bacillati</taxon>
        <taxon>Actinomycetota</taxon>
        <taxon>Actinomycetes</taxon>
        <taxon>Geodermatophilales</taxon>
        <taxon>Geodermatophilaceae</taxon>
        <taxon>Blastococcus</taxon>
    </lineage>
</organism>
<dbReference type="RefSeq" id="WP_166531982.1">
    <property type="nucleotide sequence ID" value="NZ_VNHW01000002.1"/>
</dbReference>